<sequence>MNNVQTAIAAIRNMTNDEINQVMEAIKMQRTFNAQKVTQQLTVGDTVSFDAKTRGVITGTVTKINPKTVQVRAHRTWTLWKVAASVLTIREKNPFIGCVDDDGTKKKPRLEED</sequence>
<dbReference type="Proteomes" id="UP000198341">
    <property type="component" value="Chromosome 5"/>
</dbReference>
<protein>
    <submittedName>
        <fullName evidence="1">Uncharacterized protein</fullName>
    </submittedName>
</protein>
<proteinExistence type="predicted"/>
<dbReference type="AlphaFoldDB" id="K8EFJ6"/>
<dbReference type="RefSeq" id="XP_007513206.1">
    <property type="nucleotide sequence ID" value="XM_007513144.1"/>
</dbReference>
<dbReference type="InterPro" id="IPR055629">
    <property type="entry name" value="DUF7205"/>
</dbReference>
<evidence type="ECO:0000313" key="1">
    <source>
        <dbReference type="EMBL" id="CCO16764.1"/>
    </source>
</evidence>
<organism evidence="1 2">
    <name type="scientific">Bathycoccus prasinos</name>
    <dbReference type="NCBI Taxonomy" id="41875"/>
    <lineage>
        <taxon>Eukaryota</taxon>
        <taxon>Viridiplantae</taxon>
        <taxon>Chlorophyta</taxon>
        <taxon>Mamiellophyceae</taxon>
        <taxon>Mamiellales</taxon>
        <taxon>Bathycoccaceae</taxon>
        <taxon>Bathycoccus</taxon>
    </lineage>
</organism>
<name>K8EFJ6_9CHLO</name>
<reference evidence="1 2" key="1">
    <citation type="submission" date="2011-10" db="EMBL/GenBank/DDBJ databases">
        <authorList>
            <person name="Genoscope - CEA"/>
        </authorList>
    </citation>
    <scope>NUCLEOTIDE SEQUENCE [LARGE SCALE GENOMIC DNA]</scope>
    <source>
        <strain evidence="1 2">RCC 1105</strain>
    </source>
</reference>
<accession>K8EFJ6</accession>
<gene>
    <name evidence="1" type="ORF">Bathy05g00940</name>
</gene>
<dbReference type="Pfam" id="PF23835">
    <property type="entry name" value="DUF7205"/>
    <property type="match status" value="1"/>
</dbReference>
<dbReference type="EMBL" id="FO082274">
    <property type="protein sequence ID" value="CCO16764.1"/>
    <property type="molecule type" value="Genomic_DNA"/>
</dbReference>
<keyword evidence="2" id="KW-1185">Reference proteome</keyword>
<dbReference type="GeneID" id="19015598"/>
<evidence type="ECO:0000313" key="2">
    <source>
        <dbReference type="Proteomes" id="UP000198341"/>
    </source>
</evidence>
<dbReference type="KEGG" id="bpg:Bathy05g00940"/>